<evidence type="ECO:0000256" key="1">
    <source>
        <dbReference type="SAM" id="SignalP"/>
    </source>
</evidence>
<feature type="domain" description="DUF547" evidence="2">
    <location>
        <begin position="86"/>
        <end position="188"/>
    </location>
</feature>
<dbReference type="Pfam" id="PF04784">
    <property type="entry name" value="DUF547"/>
    <property type="match status" value="1"/>
</dbReference>
<evidence type="ECO:0000259" key="2">
    <source>
        <dbReference type="Pfam" id="PF04784"/>
    </source>
</evidence>
<keyword evidence="1" id="KW-0732">Signal</keyword>
<organism evidence="3 4">
    <name type="scientific">Arenibacter troitsensis</name>
    <dbReference type="NCBI Taxonomy" id="188872"/>
    <lineage>
        <taxon>Bacteria</taxon>
        <taxon>Pseudomonadati</taxon>
        <taxon>Bacteroidota</taxon>
        <taxon>Flavobacteriia</taxon>
        <taxon>Flavobacteriales</taxon>
        <taxon>Flavobacteriaceae</taxon>
        <taxon>Arenibacter</taxon>
    </lineage>
</organism>
<feature type="signal peptide" evidence="1">
    <location>
        <begin position="1"/>
        <end position="19"/>
    </location>
</feature>
<accession>A0A1X7JSQ5</accession>
<dbReference type="AlphaFoldDB" id="A0A1X7JSQ5"/>
<sequence length="251" mass="28767">MGLKLSIFPILLLMGSVHSVSLASRYTPNSKPEIEFQIDHSKWDILLKRHVDDAGNVNYKSFAKDIKVLQNYLDYLAMNLPTDGAAKPQKLAYYINLYNAATVKLILDNYPTKSIKDIKNPWGKDIVQMGDEKISLGDLEHNILRKMDEPRIHFAINCASYSCPKLLNTAFTATNLEKLLEQTAKDFINDPKRNVLTKEKASLSEIFNWYKKDFTKNGSLIDYLNQYAAQKLTSNTKISYLNYNWGLNEME</sequence>
<gene>
    <name evidence="3" type="ORF">SAMN03080602_02138</name>
</gene>
<dbReference type="PANTHER" id="PTHR46361:SF3">
    <property type="entry name" value="ELECTRON CARRIER_ PROTEIN DISULFIDE OXIDOREDUCTASE"/>
    <property type="match status" value="1"/>
</dbReference>
<dbReference type="RefSeq" id="WP_085498843.1">
    <property type="nucleotide sequence ID" value="NZ_FXAO01000004.1"/>
</dbReference>
<keyword evidence="4" id="KW-1185">Reference proteome</keyword>
<name>A0A1X7JSQ5_9FLAO</name>
<dbReference type="EMBL" id="FXAO01000004">
    <property type="protein sequence ID" value="SMG31069.1"/>
    <property type="molecule type" value="Genomic_DNA"/>
</dbReference>
<feature type="chain" id="PRO_5013163411" description="DUF547 domain-containing protein" evidence="1">
    <location>
        <begin position="20"/>
        <end position="251"/>
    </location>
</feature>
<evidence type="ECO:0000313" key="4">
    <source>
        <dbReference type="Proteomes" id="UP000193420"/>
    </source>
</evidence>
<reference evidence="4" key="1">
    <citation type="submission" date="2017-04" db="EMBL/GenBank/DDBJ databases">
        <authorList>
            <person name="Varghese N."/>
            <person name="Submissions S."/>
        </authorList>
    </citation>
    <scope>NUCLEOTIDE SEQUENCE [LARGE SCALE GENOMIC DNA]</scope>
    <source>
        <strain evidence="4">DSM 19835</strain>
    </source>
</reference>
<dbReference type="Proteomes" id="UP000193420">
    <property type="component" value="Unassembled WGS sequence"/>
</dbReference>
<protein>
    <recommendedName>
        <fullName evidence="2">DUF547 domain-containing protein</fullName>
    </recommendedName>
</protein>
<dbReference type="InterPro" id="IPR006869">
    <property type="entry name" value="DUF547"/>
</dbReference>
<dbReference type="OrthoDB" id="526867at2"/>
<dbReference type="PANTHER" id="PTHR46361">
    <property type="entry name" value="ELECTRON CARRIER/ PROTEIN DISULFIDE OXIDOREDUCTASE"/>
    <property type="match status" value="1"/>
</dbReference>
<dbReference type="STRING" id="188872.SAMN03080602_02138"/>
<proteinExistence type="predicted"/>
<evidence type="ECO:0000313" key="3">
    <source>
        <dbReference type="EMBL" id="SMG31069.1"/>
    </source>
</evidence>